<dbReference type="EMBL" id="CP009962">
    <property type="protein sequence ID" value="AIY40499.1"/>
    <property type="molecule type" value="Genomic_DNA"/>
</dbReference>
<dbReference type="Proteomes" id="UP000030302">
    <property type="component" value="Chromosome"/>
</dbReference>
<reference evidence="2" key="1">
    <citation type="journal article" date="2014" name="Soil Biol. Biochem.">
        <title>Structure and function of bacterial communities in ageing soils: Insights from the Mendocino ecological staircase.</title>
        <authorList>
            <person name="Uroz S."/>
            <person name="Tech J.J."/>
            <person name="Sawaya N.A."/>
            <person name="Frey-Klett P."/>
            <person name="Leveau J.H.J."/>
        </authorList>
    </citation>
    <scope>NUCLEOTIDE SEQUENCE [LARGE SCALE GENOMIC DNA]</scope>
    <source>
        <strain evidence="2">Cal35</strain>
    </source>
</reference>
<evidence type="ECO:0000313" key="1">
    <source>
        <dbReference type="EMBL" id="AIY40499.1"/>
    </source>
</evidence>
<dbReference type="KEGG" id="care:LT85_1341"/>
<proteinExistence type="predicted"/>
<name>A0A0A1F9Z8_9BURK</name>
<accession>A0A0A1F9Z8</accession>
<organism evidence="1 2">
    <name type="scientific">Collimonas arenae</name>
    <dbReference type="NCBI Taxonomy" id="279058"/>
    <lineage>
        <taxon>Bacteria</taxon>
        <taxon>Pseudomonadati</taxon>
        <taxon>Pseudomonadota</taxon>
        <taxon>Betaproteobacteria</taxon>
        <taxon>Burkholderiales</taxon>
        <taxon>Oxalobacteraceae</taxon>
        <taxon>Collimonas</taxon>
    </lineage>
</organism>
<dbReference type="HOGENOM" id="CLU_3151576_0_0_4"/>
<keyword evidence="2" id="KW-1185">Reference proteome</keyword>
<gene>
    <name evidence="1" type="ORF">LT85_1341</name>
</gene>
<protein>
    <submittedName>
        <fullName evidence="1">Uncharacterized protein</fullName>
    </submittedName>
</protein>
<dbReference type="AlphaFoldDB" id="A0A0A1F9Z8"/>
<evidence type="ECO:0000313" key="2">
    <source>
        <dbReference type="Proteomes" id="UP000030302"/>
    </source>
</evidence>
<sequence>MLACSGLMHACLAACSGLIPRDSAVAIPNFHICLAAATAIVPVTWQVS</sequence>
<dbReference type="STRING" id="279058.LT85_1341"/>